<organism evidence="2 3">
    <name type="scientific">Canna indica</name>
    <name type="common">Indian-shot</name>
    <dbReference type="NCBI Taxonomy" id="4628"/>
    <lineage>
        <taxon>Eukaryota</taxon>
        <taxon>Viridiplantae</taxon>
        <taxon>Streptophyta</taxon>
        <taxon>Embryophyta</taxon>
        <taxon>Tracheophyta</taxon>
        <taxon>Spermatophyta</taxon>
        <taxon>Magnoliopsida</taxon>
        <taxon>Liliopsida</taxon>
        <taxon>Zingiberales</taxon>
        <taxon>Cannaceae</taxon>
        <taxon>Canna</taxon>
    </lineage>
</organism>
<proteinExistence type="predicted"/>
<dbReference type="AlphaFoldDB" id="A0AAQ3QS04"/>
<gene>
    <name evidence="2" type="ORF">Cni_G28044</name>
</gene>
<evidence type="ECO:0000256" key="1">
    <source>
        <dbReference type="SAM" id="MobiDB-lite"/>
    </source>
</evidence>
<protein>
    <submittedName>
        <fullName evidence="2">Uncharacterized protein</fullName>
    </submittedName>
</protein>
<keyword evidence="3" id="KW-1185">Reference proteome</keyword>
<dbReference type="EMBL" id="CP136898">
    <property type="protein sequence ID" value="WOL19246.1"/>
    <property type="molecule type" value="Genomic_DNA"/>
</dbReference>
<evidence type="ECO:0000313" key="3">
    <source>
        <dbReference type="Proteomes" id="UP001327560"/>
    </source>
</evidence>
<name>A0AAQ3QS04_9LILI</name>
<evidence type="ECO:0000313" key="2">
    <source>
        <dbReference type="EMBL" id="WOL19246.1"/>
    </source>
</evidence>
<feature type="compositionally biased region" description="Polar residues" evidence="1">
    <location>
        <begin position="10"/>
        <end position="20"/>
    </location>
</feature>
<dbReference type="Proteomes" id="UP001327560">
    <property type="component" value="Chromosome 9"/>
</dbReference>
<feature type="region of interest" description="Disordered" evidence="1">
    <location>
        <begin position="1"/>
        <end position="20"/>
    </location>
</feature>
<sequence length="143" mass="16118">MQYETLPVISPQNQKGRNSLGYSQGLRRSISAIHLTRLLPLRRLPPAKAPRDMSWADVVGSAALPSGVYSRFAFQASPRPHARLDRRRWLTCHSHAATCPVVLWPRSGYKYGRPSAASPSHLSKRSRKLLTCRCEQEQVLQSE</sequence>
<reference evidence="2 3" key="1">
    <citation type="submission" date="2023-10" db="EMBL/GenBank/DDBJ databases">
        <title>Chromosome-scale genome assembly provides insights into flower coloration mechanisms of Canna indica.</title>
        <authorList>
            <person name="Li C."/>
        </authorList>
    </citation>
    <scope>NUCLEOTIDE SEQUENCE [LARGE SCALE GENOMIC DNA]</scope>
    <source>
        <tissue evidence="2">Flower</tissue>
    </source>
</reference>
<accession>A0AAQ3QS04</accession>